<dbReference type="GO" id="GO:0005681">
    <property type="term" value="C:spliceosomal complex"/>
    <property type="evidence" value="ECO:0007669"/>
    <property type="project" value="UniProtKB-KW"/>
</dbReference>
<evidence type="ECO:0000259" key="6">
    <source>
        <dbReference type="Pfam" id="PF22675"/>
    </source>
</evidence>
<evidence type="ECO:0000256" key="2">
    <source>
        <dbReference type="ARBA" id="ARBA00022884"/>
    </source>
</evidence>
<comment type="subcellular location">
    <subcellularLocation>
        <location evidence="3">Nucleus</location>
    </subcellularLocation>
</comment>
<dbReference type="InterPro" id="IPR055256">
    <property type="entry name" value="KH_1_KHDC4/BBP-like"/>
</dbReference>
<dbReference type="AlphaFoldDB" id="A0A7J7II19"/>
<comment type="caution">
    <text evidence="7">The sequence shown here is derived from an EMBL/GenBank/DDBJ whole genome shotgun (WGS) entry which is preliminary data.</text>
</comment>
<dbReference type="InterPro" id="IPR047086">
    <property type="entry name" value="SF1-HH_sf"/>
</dbReference>
<dbReference type="Gene3D" id="3.30.1370.10">
    <property type="entry name" value="K Homology domain, type 1"/>
    <property type="match status" value="1"/>
</dbReference>
<reference evidence="7 8" key="1">
    <citation type="journal article" date="2020" name="J. Phycol.">
        <title>Comparative genome analysis reveals Cyanidiococcus gen. nov., a new extremophilic red algal genus sister to Cyanidioschyzon (Cyanidioschyzonaceae, Rhodophyta).</title>
        <authorList>
            <person name="Liu S.-L."/>
            <person name="Chiang Y.-R."/>
            <person name="Yoon H.S."/>
            <person name="Fu H.-Y."/>
        </authorList>
    </citation>
    <scope>NUCLEOTIDE SEQUENCE [LARGE SCALE GENOMIC DNA]</scope>
    <source>
        <strain evidence="7 8">THAL066</strain>
    </source>
</reference>
<dbReference type="GO" id="GO:0003729">
    <property type="term" value="F:mRNA binding"/>
    <property type="evidence" value="ECO:0007669"/>
    <property type="project" value="TreeGrafter"/>
</dbReference>
<dbReference type="GO" id="GO:0045131">
    <property type="term" value="F:pre-mRNA branch point binding"/>
    <property type="evidence" value="ECO:0007669"/>
    <property type="project" value="UniProtKB-UniRule"/>
</dbReference>
<evidence type="ECO:0000256" key="3">
    <source>
        <dbReference type="RuleBase" id="RU367126"/>
    </source>
</evidence>
<dbReference type="PANTHER" id="PTHR11208">
    <property type="entry name" value="RNA-BINDING PROTEIN RELATED"/>
    <property type="match status" value="1"/>
</dbReference>
<dbReference type="Pfam" id="PF16275">
    <property type="entry name" value="SF1-HH"/>
    <property type="match status" value="1"/>
</dbReference>
<feature type="region of interest" description="Disordered" evidence="4">
    <location>
        <begin position="296"/>
        <end position="343"/>
    </location>
</feature>
<dbReference type="InterPro" id="IPR036612">
    <property type="entry name" value="KH_dom_type_1_sf"/>
</dbReference>
<dbReference type="Gene3D" id="6.10.140.1790">
    <property type="match status" value="1"/>
</dbReference>
<dbReference type="Pfam" id="PF22675">
    <property type="entry name" value="KH-I_KHDC4-BBP"/>
    <property type="match status" value="1"/>
</dbReference>
<feature type="compositionally biased region" description="Polar residues" evidence="4">
    <location>
        <begin position="334"/>
        <end position="343"/>
    </location>
</feature>
<organism evidence="7 8">
    <name type="scientific">Cyanidiococcus yangmingshanensis</name>
    <dbReference type="NCBI Taxonomy" id="2690220"/>
    <lineage>
        <taxon>Eukaryota</taxon>
        <taxon>Rhodophyta</taxon>
        <taxon>Bangiophyceae</taxon>
        <taxon>Cyanidiales</taxon>
        <taxon>Cyanidiaceae</taxon>
        <taxon>Cyanidiococcus</taxon>
    </lineage>
</organism>
<keyword evidence="3" id="KW-0863">Zinc-finger</keyword>
<evidence type="ECO:0000313" key="8">
    <source>
        <dbReference type="Proteomes" id="UP000530660"/>
    </source>
</evidence>
<keyword evidence="8" id="KW-1185">Reference proteome</keyword>
<dbReference type="GO" id="GO:0048024">
    <property type="term" value="P:regulation of mRNA splicing, via spliceosome"/>
    <property type="evidence" value="ECO:0007669"/>
    <property type="project" value="TreeGrafter"/>
</dbReference>
<dbReference type="GO" id="GO:0008270">
    <property type="term" value="F:zinc ion binding"/>
    <property type="evidence" value="ECO:0007669"/>
    <property type="project" value="UniProtKB-UniRule"/>
</dbReference>
<dbReference type="OrthoDB" id="10021397at2759"/>
<proteinExistence type="inferred from homology"/>
<sequence length="343" mass="38089">MRAGSAESPQATSKAERLLQIRQRVERIGRLLGGEERINVVAVLEPVERGQVIAPVYDRSGRRINTPLQRARAQLFSERNELLLEAFALDPKFELPPGCLPPRVVRRVYFPVDRYPHVNFAGLVLGPRGVTQKRIEARFGCRLLIRGRGARSRDAGNDALHARIEAEGADAQQRVDACAKYLEEEILVPRKDEENALKIAQLRELAMMNGTLRDDAKIARLAVQRAQHTAIARRQETRTETDGLERDLDVFLKEIGANPEVDDVQGAVQPLVVGPPTAPDNTLVHASMVSFTRADSVAEPIPPDGPKASVQIPASKRTEHEPRKRRRSSLCEENATSTNHALC</sequence>
<dbReference type="EMBL" id="VWRR01000011">
    <property type="protein sequence ID" value="KAF6002309.1"/>
    <property type="molecule type" value="Genomic_DNA"/>
</dbReference>
<keyword evidence="3" id="KW-0539">Nucleus</keyword>
<dbReference type="Proteomes" id="UP000530660">
    <property type="component" value="Unassembled WGS sequence"/>
</dbReference>
<keyword evidence="2" id="KW-0694">RNA-binding</keyword>
<dbReference type="InterPro" id="IPR045071">
    <property type="entry name" value="BBP-like"/>
</dbReference>
<evidence type="ECO:0000259" key="5">
    <source>
        <dbReference type="Pfam" id="PF16275"/>
    </source>
</evidence>
<evidence type="ECO:0000256" key="4">
    <source>
        <dbReference type="SAM" id="MobiDB-lite"/>
    </source>
</evidence>
<dbReference type="GO" id="GO:0000398">
    <property type="term" value="P:mRNA splicing, via spliceosome"/>
    <property type="evidence" value="ECO:0007669"/>
    <property type="project" value="UniProtKB-UniRule"/>
</dbReference>
<gene>
    <name evidence="7" type="primary">SF1</name>
    <name evidence="7" type="ORF">F1559_004211</name>
</gene>
<feature type="domain" description="KHDC4/BBP-like KH-domain type I" evidence="6">
    <location>
        <begin position="115"/>
        <end position="173"/>
    </location>
</feature>
<dbReference type="SUPFAM" id="SSF54791">
    <property type="entry name" value="Eukaryotic type KH-domain (KH-domain type I)"/>
    <property type="match status" value="1"/>
</dbReference>
<dbReference type="InterPro" id="IPR032570">
    <property type="entry name" value="SF1-HH"/>
</dbReference>
<evidence type="ECO:0000313" key="7">
    <source>
        <dbReference type="EMBL" id="KAF6002309.1"/>
    </source>
</evidence>
<evidence type="ECO:0000256" key="1">
    <source>
        <dbReference type="ARBA" id="ARBA00022723"/>
    </source>
</evidence>
<protein>
    <recommendedName>
        <fullName evidence="3">Branchpoint-bridging protein</fullName>
    </recommendedName>
</protein>
<keyword evidence="1 3" id="KW-0479">Metal-binding</keyword>
<keyword evidence="3" id="KW-0747">Spliceosome</keyword>
<name>A0A7J7II19_9RHOD</name>
<comment type="function">
    <text evidence="3">Necessary for the splicing of pre-mRNA. Has a role in the recognition of the branch site (5'-UACUAAC-3'), the pyrimidine tract and the 3'-splice site at the 3'-end of introns.</text>
</comment>
<comment type="similarity">
    <text evidence="3">Belongs to the BBP/SF1 family.</text>
</comment>
<keyword evidence="3" id="KW-0862">Zinc</keyword>
<keyword evidence="3" id="KW-0507">mRNA processing</keyword>
<feature type="domain" description="Splicing factor 1 helix-hairpin" evidence="5">
    <location>
        <begin position="9"/>
        <end position="96"/>
    </location>
</feature>
<dbReference type="PANTHER" id="PTHR11208:SF45">
    <property type="entry name" value="SPLICING FACTOR 1"/>
    <property type="match status" value="1"/>
</dbReference>
<accession>A0A7J7II19</accession>
<keyword evidence="3" id="KW-0508">mRNA splicing</keyword>